<evidence type="ECO:0000313" key="1">
    <source>
        <dbReference type="EMBL" id="QDJ98164.1"/>
    </source>
</evidence>
<sequence>MWLPMNYSEIESITRSGINFFSDANGVYEMSTGDGYVEIANGVEVEVPSQTFQLKGLVREIKTRDIDGEFIQFGDKRGIFTAQVEIKQGYQIKVNGDTFVVVDPRPVKPTGTVVGYRPILRRVATYG</sequence>
<dbReference type="EMBL" id="MK907229">
    <property type="protein sequence ID" value="QDJ98164.1"/>
    <property type="molecule type" value="Genomic_DNA"/>
</dbReference>
<name>A0A5P1M252_9CAUD</name>
<protein>
    <submittedName>
        <fullName evidence="1">Uncharacterized protein</fullName>
    </submittedName>
</protein>
<organism evidence="1 2">
    <name type="scientific">Escherichia phage vB_EcoS-12397II</name>
    <dbReference type="NCBI Taxonomy" id="2576503"/>
    <lineage>
        <taxon>Viruses</taxon>
        <taxon>Duplodnaviria</taxon>
        <taxon>Heunggongvirae</taxon>
        <taxon>Uroviricota</taxon>
        <taxon>Caudoviricetes</taxon>
        <taxon>Drexlerviridae</taxon>
        <taxon>Braunvirinae</taxon>
        <taxon>Veterinaerplatzvirus</taxon>
        <taxon>Veterinaerplatzvirus vv12210I</taxon>
    </lineage>
</organism>
<dbReference type="Proteomes" id="UP000369556">
    <property type="component" value="Segment"/>
</dbReference>
<proteinExistence type="predicted"/>
<reference evidence="1 2" key="1">
    <citation type="journal article" date="2019" name="Front. Microbiol.">
        <title>Natural Occurrence of Escherichia coli-Infecting Bacteriophages in Clinical Samples.</title>
        <authorList>
            <person name="Pacifico C."/>
            <person name="Hilbert M."/>
            <person name="Sofka D."/>
            <person name="Dinhopl N."/>
            <person name="Pap I.-J."/>
            <person name="Aspoeck C."/>
            <person name="Carrico J.A."/>
            <person name="Hilbert F."/>
        </authorList>
    </citation>
    <scope>NUCLEOTIDE SEQUENCE [LARGE SCALE GENOMIC DNA]</scope>
</reference>
<accession>A0A5P1M252</accession>
<gene>
    <name evidence="1" type="ORF">AKDFDEBO_00066</name>
</gene>
<evidence type="ECO:0000313" key="2">
    <source>
        <dbReference type="Proteomes" id="UP000369556"/>
    </source>
</evidence>